<dbReference type="EMBL" id="JAPDRK010000009">
    <property type="protein sequence ID" value="KAJ9608999.1"/>
    <property type="molecule type" value="Genomic_DNA"/>
</dbReference>
<dbReference type="AlphaFoldDB" id="A0AA39CI65"/>
<protein>
    <submittedName>
        <fullName evidence="2">Uncharacterized protein</fullName>
    </submittedName>
</protein>
<dbReference type="Proteomes" id="UP001172673">
    <property type="component" value="Unassembled WGS sequence"/>
</dbReference>
<proteinExistence type="predicted"/>
<comment type="caution">
    <text evidence="2">The sequence shown here is derived from an EMBL/GenBank/DDBJ whole genome shotgun (WGS) entry which is preliminary data.</text>
</comment>
<gene>
    <name evidence="2" type="ORF">H2200_006770</name>
</gene>
<evidence type="ECO:0000313" key="3">
    <source>
        <dbReference type="Proteomes" id="UP001172673"/>
    </source>
</evidence>
<keyword evidence="3" id="KW-1185">Reference proteome</keyword>
<name>A0AA39CI65_9EURO</name>
<sequence length="253" mass="27725">MHFRTQTTKQCSTKVAAENGVPEMVSRSPSSVTTLVNSEPERQVESPGVSCWDFAYSEGKCSLLSDIKTCQLSKESMPKPHERFLTQTIAPANDALHGGQQTKQKSKKHSKKAAEEVPSRTYLLSSPTLDSIIFPHTKTTISTLLSQPNTKLIYLVPQSNIVCPVVCALMRLPRASGSSFQVLPVMPEIDMKCGGDGRCPIADAVGVQDVVEKVLKNTKSRSFDGYISFEEEREAWTFLERVGKGVMSAAKKG</sequence>
<feature type="compositionally biased region" description="Polar residues" evidence="1">
    <location>
        <begin position="1"/>
        <end position="13"/>
    </location>
</feature>
<reference evidence="2" key="1">
    <citation type="submission" date="2022-10" db="EMBL/GenBank/DDBJ databases">
        <title>Culturing micro-colonial fungi from biological soil crusts in the Mojave desert and describing Neophaeococcomyces mojavensis, and introducing the new genera and species Taxawa tesnikishii.</title>
        <authorList>
            <person name="Kurbessoian T."/>
            <person name="Stajich J.E."/>
        </authorList>
    </citation>
    <scope>NUCLEOTIDE SEQUENCE</scope>
    <source>
        <strain evidence="2">TK_41</strain>
    </source>
</reference>
<feature type="region of interest" description="Disordered" evidence="1">
    <location>
        <begin position="1"/>
        <end position="42"/>
    </location>
</feature>
<accession>A0AA39CI65</accession>
<evidence type="ECO:0000313" key="2">
    <source>
        <dbReference type="EMBL" id="KAJ9608999.1"/>
    </source>
</evidence>
<organism evidence="2 3">
    <name type="scientific">Cladophialophora chaetospira</name>
    <dbReference type="NCBI Taxonomy" id="386627"/>
    <lineage>
        <taxon>Eukaryota</taxon>
        <taxon>Fungi</taxon>
        <taxon>Dikarya</taxon>
        <taxon>Ascomycota</taxon>
        <taxon>Pezizomycotina</taxon>
        <taxon>Eurotiomycetes</taxon>
        <taxon>Chaetothyriomycetidae</taxon>
        <taxon>Chaetothyriales</taxon>
        <taxon>Herpotrichiellaceae</taxon>
        <taxon>Cladophialophora</taxon>
    </lineage>
</organism>
<feature type="compositionally biased region" description="Polar residues" evidence="1">
    <location>
        <begin position="27"/>
        <end position="37"/>
    </location>
</feature>
<evidence type="ECO:0000256" key="1">
    <source>
        <dbReference type="SAM" id="MobiDB-lite"/>
    </source>
</evidence>
<feature type="region of interest" description="Disordered" evidence="1">
    <location>
        <begin position="96"/>
        <end position="117"/>
    </location>
</feature>